<feature type="chain" id="PRO_5008077716" evidence="1">
    <location>
        <begin position="21"/>
        <end position="432"/>
    </location>
</feature>
<evidence type="ECO:0000313" key="2">
    <source>
        <dbReference type="EMBL" id="OAJ41332.1"/>
    </source>
</evidence>
<protein>
    <submittedName>
        <fullName evidence="2">Uncharacterized protein</fullName>
    </submittedName>
</protein>
<gene>
    <name evidence="2" type="ORF">BDEG_24953</name>
</gene>
<reference evidence="2 3" key="1">
    <citation type="submission" date="2006-10" db="EMBL/GenBank/DDBJ databases">
        <title>The Genome Sequence of Batrachochytrium dendrobatidis JEL423.</title>
        <authorList>
            <consortium name="The Broad Institute Genome Sequencing Platform"/>
            <person name="Birren B."/>
            <person name="Lander E."/>
            <person name="Galagan J."/>
            <person name="Cuomo C."/>
            <person name="Devon K."/>
            <person name="Jaffe D."/>
            <person name="Butler J."/>
            <person name="Alvarez P."/>
            <person name="Gnerre S."/>
            <person name="Grabherr M."/>
            <person name="Kleber M."/>
            <person name="Mauceli E."/>
            <person name="Brockman W."/>
            <person name="Young S."/>
            <person name="LaButti K."/>
            <person name="Sykes S."/>
            <person name="DeCaprio D."/>
            <person name="Crawford M."/>
            <person name="Koehrsen M."/>
            <person name="Engels R."/>
            <person name="Montgomery P."/>
            <person name="Pearson M."/>
            <person name="Howarth C."/>
            <person name="Larson L."/>
            <person name="White J."/>
            <person name="O'Leary S."/>
            <person name="Kodira C."/>
            <person name="Zeng Q."/>
            <person name="Yandava C."/>
            <person name="Alvarado L."/>
            <person name="Longcore J."/>
            <person name="James T."/>
        </authorList>
    </citation>
    <scope>NUCLEOTIDE SEQUENCE [LARGE SCALE GENOMIC DNA]</scope>
    <source>
        <strain evidence="2 3">JEL423</strain>
    </source>
</reference>
<keyword evidence="1" id="KW-0732">Signal</keyword>
<accession>A0A177WN99</accession>
<dbReference type="OrthoDB" id="10679247at2759"/>
<evidence type="ECO:0000256" key="1">
    <source>
        <dbReference type="SAM" id="SignalP"/>
    </source>
</evidence>
<feature type="signal peptide" evidence="1">
    <location>
        <begin position="1"/>
        <end position="20"/>
    </location>
</feature>
<reference evidence="2 3" key="2">
    <citation type="submission" date="2016-05" db="EMBL/GenBank/DDBJ databases">
        <title>Lineage-specific infection strategies underlie the spectrum of fungal disease in amphibians.</title>
        <authorList>
            <person name="Cuomo C.A."/>
            <person name="Farrer R.A."/>
            <person name="James T."/>
            <person name="Longcore J."/>
            <person name="Birren B."/>
        </authorList>
    </citation>
    <scope>NUCLEOTIDE SEQUENCE [LARGE SCALE GENOMIC DNA]</scope>
    <source>
        <strain evidence="2 3">JEL423</strain>
    </source>
</reference>
<proteinExistence type="predicted"/>
<evidence type="ECO:0000313" key="3">
    <source>
        <dbReference type="Proteomes" id="UP000077115"/>
    </source>
</evidence>
<dbReference type="EMBL" id="DS022305">
    <property type="protein sequence ID" value="OAJ41332.1"/>
    <property type="molecule type" value="Genomic_DNA"/>
</dbReference>
<dbReference type="AlphaFoldDB" id="A0A177WN99"/>
<sequence>MVHVAFLQVPILILSPKSAAYRKPTPFAIQTNQQKSQLLEPKASTPLLSTTGSATLKNDTKPSQAVSTQHNTVHSPHNEEFNNASLANILTSTSSHELDMAHSDDIETRSYGVLKRRTTLAQLSNFSEKYSAEDTGSSTRGNRRVGEIASTIQHEDLRVLKRTSLFQAPIRVARKPSHIELSRKNNDLLGPLVSAEKELTITSQQQELQRYPARLLGQASRTPNASKIATLPFTPRTFANKDLARALGKALMETSTPPAREPTTPRQSMFGGVQSSLNTTLSTDTAPLHYDQGRGYAFSAQTEQSNLVLTQYQPPSTISSHPDSIVEKTVQISKPRGQLPNPFDVLGITPHSTFSWTNSTLLSKGSYTGLPEGEDIKLETFSYSAANGLNTSFDPPSCTDDSSTIASLQSELDKLTSMEEALMRELEHETLS</sequence>
<dbReference type="Proteomes" id="UP000077115">
    <property type="component" value="Unassembled WGS sequence"/>
</dbReference>
<organism evidence="2 3">
    <name type="scientific">Batrachochytrium dendrobatidis (strain JEL423)</name>
    <dbReference type="NCBI Taxonomy" id="403673"/>
    <lineage>
        <taxon>Eukaryota</taxon>
        <taxon>Fungi</taxon>
        <taxon>Fungi incertae sedis</taxon>
        <taxon>Chytridiomycota</taxon>
        <taxon>Chytridiomycota incertae sedis</taxon>
        <taxon>Chytridiomycetes</taxon>
        <taxon>Rhizophydiales</taxon>
        <taxon>Rhizophydiales incertae sedis</taxon>
        <taxon>Batrachochytrium</taxon>
    </lineage>
</organism>
<name>A0A177WN99_BATDL</name>
<dbReference type="VEuPathDB" id="FungiDB:BDEG_24953"/>